<name>A0AAX1EHW6_9GAMM</name>
<feature type="transmembrane region" description="Helical" evidence="1">
    <location>
        <begin position="163"/>
        <end position="185"/>
    </location>
</feature>
<dbReference type="Proteomes" id="UP000295517">
    <property type="component" value="Chromosome"/>
</dbReference>
<evidence type="ECO:0008006" key="4">
    <source>
        <dbReference type="Google" id="ProtNLM"/>
    </source>
</evidence>
<organism evidence="2 3">
    <name type="scientific">Legionella israelensis</name>
    <dbReference type="NCBI Taxonomy" id="454"/>
    <lineage>
        <taxon>Bacteria</taxon>
        <taxon>Pseudomonadati</taxon>
        <taxon>Pseudomonadota</taxon>
        <taxon>Gammaproteobacteria</taxon>
        <taxon>Legionellales</taxon>
        <taxon>Legionellaceae</taxon>
        <taxon>Legionella</taxon>
    </lineage>
</organism>
<reference evidence="2 3" key="1">
    <citation type="submission" date="2019-03" db="EMBL/GenBank/DDBJ databases">
        <title>Diverse conjugative elements silence natural transformation in Legionella species.</title>
        <authorList>
            <person name="Durieux I."/>
            <person name="Ginevra C."/>
            <person name="Attaiech L."/>
            <person name="Picq K."/>
            <person name="Juan P.A."/>
            <person name="Jarraud S."/>
            <person name="Charpentier X."/>
        </authorList>
    </citation>
    <scope>NUCLEOTIDE SEQUENCE [LARGE SCALE GENOMIC DNA]</scope>
    <source>
        <strain evidence="2 3">HL-0427-4011</strain>
    </source>
</reference>
<proteinExistence type="predicted"/>
<sequence>MINQANAVIIYCKESSIMFPINFKATHRLFTQAVKFIVKHKLFIILPLFSLFCTFLGLLLIGYDVYLSVLFNQHITPPPHYYWYLQVAGFFILMILIVGINTFTSALLVYIASFKLSGKTISLKEGLKQCWLQGYSLLSWGVFYTCAGFILSLLAQTSKINNIIFISVKSGWNISVFLMMPIIMIEKLPPGLAFEKSSQYFPESAFLQVNIFLLLALYILPLSIFIYLISYITPLDYQHIVNESLFYIISFFFLLWLFLGNALNSILKAALYLMLNGQKELFFLKKEDIEQIIKNR</sequence>
<feature type="transmembrane region" description="Helical" evidence="1">
    <location>
        <begin position="42"/>
        <end position="63"/>
    </location>
</feature>
<feature type="transmembrane region" description="Helical" evidence="1">
    <location>
        <begin position="245"/>
        <end position="275"/>
    </location>
</feature>
<evidence type="ECO:0000313" key="2">
    <source>
        <dbReference type="EMBL" id="QBR84733.1"/>
    </source>
</evidence>
<dbReference type="RefSeq" id="WP_135060917.1">
    <property type="nucleotide sequence ID" value="NZ_CP038254.1"/>
</dbReference>
<keyword evidence="1" id="KW-0472">Membrane</keyword>
<gene>
    <name evidence="2" type="ORF">E3983_10400</name>
</gene>
<dbReference type="AlphaFoldDB" id="A0AAX1EHW6"/>
<accession>A0AAX1EHW6</accession>
<keyword evidence="1" id="KW-0812">Transmembrane</keyword>
<evidence type="ECO:0000313" key="3">
    <source>
        <dbReference type="Proteomes" id="UP000295517"/>
    </source>
</evidence>
<feature type="transmembrane region" description="Helical" evidence="1">
    <location>
        <begin position="83"/>
        <end position="111"/>
    </location>
</feature>
<feature type="transmembrane region" description="Helical" evidence="1">
    <location>
        <begin position="132"/>
        <end position="151"/>
    </location>
</feature>
<protein>
    <recommendedName>
        <fullName evidence="4">Transmembrane protein</fullName>
    </recommendedName>
</protein>
<dbReference type="EMBL" id="CP038254">
    <property type="protein sequence ID" value="QBR84733.1"/>
    <property type="molecule type" value="Genomic_DNA"/>
</dbReference>
<feature type="transmembrane region" description="Helical" evidence="1">
    <location>
        <begin position="206"/>
        <end position="233"/>
    </location>
</feature>
<evidence type="ECO:0000256" key="1">
    <source>
        <dbReference type="SAM" id="Phobius"/>
    </source>
</evidence>
<keyword evidence="1" id="KW-1133">Transmembrane helix</keyword>